<evidence type="ECO:0000313" key="2">
    <source>
        <dbReference type="Proteomes" id="UP000178925"/>
    </source>
</evidence>
<proteinExistence type="predicted"/>
<name>A0A1F5SIJ2_9BACT</name>
<dbReference type="AlphaFoldDB" id="A0A1F5SIJ2"/>
<gene>
    <name evidence="1" type="ORF">A2242_03920</name>
</gene>
<comment type="caution">
    <text evidence="1">The sequence shown here is derived from an EMBL/GenBank/DDBJ whole genome shotgun (WGS) entry which is preliminary data.</text>
</comment>
<evidence type="ECO:0000313" key="1">
    <source>
        <dbReference type="EMBL" id="OGF26528.1"/>
    </source>
</evidence>
<sequence>MNIEAMSKREDLFTEEEIVEEILSNAVKEDRESYKCPGAQAYSIAYGSKKFVLFFQEDEGNFSSFIKNREGLERKEHETSLLYSAAKKLMERLAADQNKTYTYTLRTQNQNIKNWADTKGRKIFQWQTEDEIPDEVYGPLYVFGTQVRVANTEK</sequence>
<organism evidence="1 2">
    <name type="scientific">Candidatus Falkowbacteria bacterium RIFOXYA2_FULL_47_9</name>
    <dbReference type="NCBI Taxonomy" id="1797995"/>
    <lineage>
        <taxon>Bacteria</taxon>
        <taxon>Candidatus Falkowiibacteriota</taxon>
    </lineage>
</organism>
<dbReference type="Proteomes" id="UP000178925">
    <property type="component" value="Unassembled WGS sequence"/>
</dbReference>
<protein>
    <submittedName>
        <fullName evidence="1">Uncharacterized protein</fullName>
    </submittedName>
</protein>
<dbReference type="EMBL" id="MFGC01000045">
    <property type="protein sequence ID" value="OGF26528.1"/>
    <property type="molecule type" value="Genomic_DNA"/>
</dbReference>
<accession>A0A1F5SIJ2</accession>
<reference evidence="1 2" key="1">
    <citation type="journal article" date="2016" name="Nat. Commun.">
        <title>Thousands of microbial genomes shed light on interconnected biogeochemical processes in an aquifer system.</title>
        <authorList>
            <person name="Anantharaman K."/>
            <person name="Brown C.T."/>
            <person name="Hug L.A."/>
            <person name="Sharon I."/>
            <person name="Castelle C.J."/>
            <person name="Probst A.J."/>
            <person name="Thomas B.C."/>
            <person name="Singh A."/>
            <person name="Wilkins M.J."/>
            <person name="Karaoz U."/>
            <person name="Brodie E.L."/>
            <person name="Williams K.H."/>
            <person name="Hubbard S.S."/>
            <person name="Banfield J.F."/>
        </authorList>
    </citation>
    <scope>NUCLEOTIDE SEQUENCE [LARGE SCALE GENOMIC DNA]</scope>
</reference>